<dbReference type="KEGG" id="ccu:Ccur_02660"/>
<evidence type="ECO:0000256" key="1">
    <source>
        <dbReference type="ARBA" id="ARBA00022612"/>
    </source>
</evidence>
<dbReference type="PANTHER" id="PTHR37813:SF1">
    <property type="entry name" value="FELS-2 PROPHAGE PROTEIN"/>
    <property type="match status" value="1"/>
</dbReference>
<dbReference type="SUPFAM" id="SSF58104">
    <property type="entry name" value="Methyl-accepting chemotaxis protein (MCP) signaling domain"/>
    <property type="match status" value="1"/>
</dbReference>
<dbReference type="AlphaFoldDB" id="C7MM53"/>
<evidence type="ECO:0000313" key="5">
    <source>
        <dbReference type="Proteomes" id="UP000000954"/>
    </source>
</evidence>
<evidence type="ECO:0000256" key="2">
    <source>
        <dbReference type="SAM" id="MobiDB-lite"/>
    </source>
</evidence>
<reference evidence="4 5" key="1">
    <citation type="journal article" date="2009" name="Stand. Genomic Sci.">
        <title>Complete genome sequence of Cryptobacterium curtum type strain (12-3).</title>
        <authorList>
            <person name="Mavrommatis K."/>
            <person name="Pukall R."/>
            <person name="Rohde C."/>
            <person name="Chen F."/>
            <person name="Sims D."/>
            <person name="Brettin T."/>
            <person name="Kuske C."/>
            <person name="Detter J.C."/>
            <person name="Han C."/>
            <person name="Lapidus A."/>
            <person name="Copeland A."/>
            <person name="Glavina Del Rio T."/>
            <person name="Nolan M."/>
            <person name="Lucas S."/>
            <person name="Tice H."/>
            <person name="Cheng J.F."/>
            <person name="Bruce D."/>
            <person name="Goodwin L."/>
            <person name="Pitluck S."/>
            <person name="Ovchinnikova G."/>
            <person name="Pati A."/>
            <person name="Ivanova N."/>
            <person name="Chen A."/>
            <person name="Palaniappan K."/>
            <person name="Chain P."/>
            <person name="D'haeseleer P."/>
            <person name="Goker M."/>
            <person name="Bristow J."/>
            <person name="Eisen J.A."/>
            <person name="Markowitz V."/>
            <person name="Hugenholtz P."/>
            <person name="Rohde M."/>
            <person name="Klenk H.P."/>
            <person name="Kyrpides N.C."/>
        </authorList>
    </citation>
    <scope>NUCLEOTIDE SEQUENCE [LARGE SCALE GENOMIC DNA]</scope>
    <source>
        <strain evidence="5">ATCC 700683 / DSM 15641 / 12-3</strain>
    </source>
</reference>
<dbReference type="STRING" id="469378.Ccur_02660"/>
<accession>C7MM53</accession>
<proteinExistence type="predicted"/>
<dbReference type="EMBL" id="CP001682">
    <property type="protein sequence ID" value="ACU93993.1"/>
    <property type="molecule type" value="Genomic_DNA"/>
</dbReference>
<dbReference type="PANTHER" id="PTHR37813">
    <property type="entry name" value="FELS-2 PROPHAGE PROTEIN"/>
    <property type="match status" value="1"/>
</dbReference>
<evidence type="ECO:0000259" key="3">
    <source>
        <dbReference type="Pfam" id="PF10145"/>
    </source>
</evidence>
<dbReference type="Pfam" id="PF10145">
    <property type="entry name" value="PhageMin_Tail"/>
    <property type="match status" value="1"/>
</dbReference>
<name>C7MM53_CRYCD</name>
<dbReference type="HOGENOM" id="CLU_283972_0_0_11"/>
<dbReference type="RefSeq" id="WP_012802681.1">
    <property type="nucleotide sequence ID" value="NC_013170.1"/>
</dbReference>
<dbReference type="InterPro" id="IPR010090">
    <property type="entry name" value="Phage_tape_meas"/>
</dbReference>
<gene>
    <name evidence="4" type="ordered locus">Ccur_02660</name>
</gene>
<feature type="region of interest" description="Disordered" evidence="2">
    <location>
        <begin position="659"/>
        <end position="684"/>
    </location>
</feature>
<dbReference type="Gene3D" id="1.10.287.950">
    <property type="entry name" value="Methyl-accepting chemotaxis protein"/>
    <property type="match status" value="1"/>
</dbReference>
<keyword evidence="5" id="KW-1185">Reference proteome</keyword>
<evidence type="ECO:0000313" key="4">
    <source>
        <dbReference type="EMBL" id="ACU93993.1"/>
    </source>
</evidence>
<organism evidence="4 5">
    <name type="scientific">Cryptobacterium curtum (strain ATCC 700683 / DSM 15641 / CCUG 43107 / 12-3)</name>
    <dbReference type="NCBI Taxonomy" id="469378"/>
    <lineage>
        <taxon>Bacteria</taxon>
        <taxon>Bacillati</taxon>
        <taxon>Actinomycetota</taxon>
        <taxon>Coriobacteriia</taxon>
        <taxon>Eggerthellales</taxon>
        <taxon>Eggerthellaceae</taxon>
        <taxon>Cryptobacterium</taxon>
    </lineage>
</organism>
<dbReference type="NCBIfam" id="TIGR01760">
    <property type="entry name" value="tape_meas_TP901"/>
    <property type="match status" value="1"/>
</dbReference>
<dbReference type="OrthoDB" id="3196853at2"/>
<keyword evidence="1" id="KW-1188">Viral release from host cell</keyword>
<dbReference type="eggNOG" id="COG1340">
    <property type="taxonomic scope" value="Bacteria"/>
</dbReference>
<feature type="domain" description="Phage tail tape measure protein" evidence="3">
    <location>
        <begin position="103"/>
        <end position="294"/>
    </location>
</feature>
<sequence length="1095" mass="115557">MADVGEVRVRVLYDANQVTSGVARTKSELKGLSWKGILEGDKAAQALSSSLRGVGTALTVGVTAPLAAVGGLSTSAAVKFESSFAGVRKTVDATEEQFQALSQAARDMAKSKPVNVNDVNLIMELGGQLGVAQENLVKFADVVSDLDVSTDLGVEQASTQLAQFMNITGQSYDNVDRLGATLVALGNNSATTESAIMNMGMRIAGAGHQIGLTDDQILAVAASLSSVGIEAEAGGTAISTIMSNIDKEVATNGKHLEDWARVAGMSSEEFKAAWSSDALGTLTTVFRQMGDSGDNLNVVLDDLGITSLRQSDTMKRMSGAADLMAASVQTASQAWEENTALTNEASRRYETTESKIEVFKNKLNDVGISLGGSFADALTGVLDAAEPLIDMLSRGAEAFAGMSKEQQQAVIQMALVAAAIGPITNGAGRLVGSIGNITSAFKTMTEGVKIANVAMGALEGVLGVAIVVALGTLYDKFKEWKTHCDNMTASTSGAREALSLFGKSIQDQGDSASGASTSLDGMRGKIDEVVNSARSAAEDGAKFTQSMKDSFTEVGQNAGVVQQYADKISELAGNCGGSAEKVAELKGAVEQYNKLTGDNIKVIDEQSGKISESTGKVKENTDAWVANAWAQAGQEKLTEAMKLRMDLAEKLNKEKEAYAKWQKSQRPGVGREQKQNAQHDSQDQAFKDSIAGLEKQLDSADESIATLTEHTTEYMQKADEAAKRSKSFAEALNKAEDSGEAFSSLAERLGVSADDLSSALDASGISAEEFASLGSENFARLYQEAQGDMSKIRDAVDLTNELHINPKHLHVTDDGTIADEAGRVWDLDAQTIDGKHFTVNDDGTISIENTNVDHLDANTIADKDFVITDNGTAATAEGNADSVNSAVRSIPYDKTVTISVATEAAMSALSGLSSRIASIASQAIHLNTTGYASGGMFGYPLKVYKHADGGLNGIAVRPVMTNAGLVGEDGAEAVLGNKVVPLTNRRYTRPFAQTLAQEMTGTLSTDIAQKVAKRLVDSPALRTVDWSAPPAMATSSVLWPNGQQEKTEPVEVNVDARDPEATALLRAILEAIPDEYVMKVDRTEFARLCRKAVND</sequence>
<dbReference type="eggNOG" id="COG5283">
    <property type="taxonomic scope" value="Bacteria"/>
</dbReference>
<protein>
    <submittedName>
        <fullName evidence="4">Phage tail tape measure protein, TP901 family</fullName>
    </submittedName>
</protein>
<dbReference type="Proteomes" id="UP000000954">
    <property type="component" value="Chromosome"/>
</dbReference>